<protein>
    <submittedName>
        <fullName evidence="1">Uncharacterized protein</fullName>
    </submittedName>
</protein>
<name>A0A2P2QRC5_RHIMU</name>
<reference evidence="1" key="1">
    <citation type="submission" date="2018-02" db="EMBL/GenBank/DDBJ databases">
        <title>Rhizophora mucronata_Transcriptome.</title>
        <authorList>
            <person name="Meera S.P."/>
            <person name="Sreeshan A."/>
            <person name="Augustine A."/>
        </authorList>
    </citation>
    <scope>NUCLEOTIDE SEQUENCE</scope>
    <source>
        <tissue evidence="1">Leaf</tissue>
    </source>
</reference>
<sequence>MPMAAHIHVNWSEKDRYKNPSALYT</sequence>
<dbReference type="AlphaFoldDB" id="A0A2P2QRC5"/>
<dbReference type="EMBL" id="GGEC01088991">
    <property type="protein sequence ID" value="MBX69475.1"/>
    <property type="molecule type" value="Transcribed_RNA"/>
</dbReference>
<proteinExistence type="predicted"/>
<organism evidence="1">
    <name type="scientific">Rhizophora mucronata</name>
    <name type="common">Asiatic mangrove</name>
    <dbReference type="NCBI Taxonomy" id="61149"/>
    <lineage>
        <taxon>Eukaryota</taxon>
        <taxon>Viridiplantae</taxon>
        <taxon>Streptophyta</taxon>
        <taxon>Embryophyta</taxon>
        <taxon>Tracheophyta</taxon>
        <taxon>Spermatophyta</taxon>
        <taxon>Magnoliopsida</taxon>
        <taxon>eudicotyledons</taxon>
        <taxon>Gunneridae</taxon>
        <taxon>Pentapetalae</taxon>
        <taxon>rosids</taxon>
        <taxon>fabids</taxon>
        <taxon>Malpighiales</taxon>
        <taxon>Rhizophoraceae</taxon>
        <taxon>Rhizophora</taxon>
    </lineage>
</organism>
<evidence type="ECO:0000313" key="1">
    <source>
        <dbReference type="EMBL" id="MBX69475.1"/>
    </source>
</evidence>
<accession>A0A2P2QRC5</accession>